<comment type="caution">
    <text evidence="2">The sequence shown here is derived from an EMBL/GenBank/DDBJ whole genome shotgun (WGS) entry which is preliminary data.</text>
</comment>
<evidence type="ECO:0000313" key="3">
    <source>
        <dbReference type="Proteomes" id="UP001174936"/>
    </source>
</evidence>
<dbReference type="PANTHER" id="PTHR38846:SF1">
    <property type="entry name" value="C3H1-TYPE DOMAIN-CONTAINING PROTEIN"/>
    <property type="match status" value="1"/>
</dbReference>
<sequence>MANMASQIAMERWLPNVPAGESPLGKYGAIDPNRTRSSKRCSSTPSLIYNERVHHESLFSDGLDDGGSENDGVPGLDVDGDPGPPDLDNLEEDDGSFPSPSPSPPASQSHFAKFKSEHFTPDDTASFDSEFARLASSQEWIPGSREYTRNRTIALCEELHNHYFSQPSVPTIKEEPEGFCDSDNPVPSEQEATEIRRNGYQALCREVGIDPPPQNIGDCKNRLKNTLVNIVDLIDAQRTGKRVEVWEDFAEFCEYTKKPEHRISKQDVKGTELASLLQRLSGSGPGVNLKRGGRGKGARVIEGKSGKVKSGRVAKRH</sequence>
<protein>
    <submittedName>
        <fullName evidence="2">Uncharacterized protein</fullName>
    </submittedName>
</protein>
<keyword evidence="3" id="KW-1185">Reference proteome</keyword>
<dbReference type="Proteomes" id="UP001174936">
    <property type="component" value="Unassembled WGS sequence"/>
</dbReference>
<organism evidence="2 3">
    <name type="scientific">Cercophora newfieldiana</name>
    <dbReference type="NCBI Taxonomy" id="92897"/>
    <lineage>
        <taxon>Eukaryota</taxon>
        <taxon>Fungi</taxon>
        <taxon>Dikarya</taxon>
        <taxon>Ascomycota</taxon>
        <taxon>Pezizomycotina</taxon>
        <taxon>Sordariomycetes</taxon>
        <taxon>Sordariomycetidae</taxon>
        <taxon>Sordariales</taxon>
        <taxon>Lasiosphaeriaceae</taxon>
        <taxon>Cercophora</taxon>
    </lineage>
</organism>
<dbReference type="PANTHER" id="PTHR38846">
    <property type="entry name" value="C3H1-TYPE DOMAIN-CONTAINING PROTEIN"/>
    <property type="match status" value="1"/>
</dbReference>
<name>A0AA39YNA7_9PEZI</name>
<proteinExistence type="predicted"/>
<evidence type="ECO:0000313" key="2">
    <source>
        <dbReference type="EMBL" id="KAK0654747.1"/>
    </source>
</evidence>
<accession>A0AA39YNA7</accession>
<dbReference type="AlphaFoldDB" id="A0AA39YNA7"/>
<gene>
    <name evidence="2" type="ORF">B0T16DRAFT_395621</name>
</gene>
<reference evidence="2" key="1">
    <citation type="submission" date="2023-06" db="EMBL/GenBank/DDBJ databases">
        <title>Genome-scale phylogeny and comparative genomics of the fungal order Sordariales.</title>
        <authorList>
            <consortium name="Lawrence Berkeley National Laboratory"/>
            <person name="Hensen N."/>
            <person name="Bonometti L."/>
            <person name="Westerberg I."/>
            <person name="Brannstrom I.O."/>
            <person name="Guillou S."/>
            <person name="Cros-Aarteil S."/>
            <person name="Calhoun S."/>
            <person name="Haridas S."/>
            <person name="Kuo A."/>
            <person name="Mondo S."/>
            <person name="Pangilinan J."/>
            <person name="Riley R."/>
            <person name="Labutti K."/>
            <person name="Andreopoulos B."/>
            <person name="Lipzen A."/>
            <person name="Chen C."/>
            <person name="Yanf M."/>
            <person name="Daum C."/>
            <person name="Ng V."/>
            <person name="Clum A."/>
            <person name="Steindorff A."/>
            <person name="Ohm R."/>
            <person name="Martin F."/>
            <person name="Silar P."/>
            <person name="Natvig D."/>
            <person name="Lalanne C."/>
            <person name="Gautier V."/>
            <person name="Ament-Velasquez S.L."/>
            <person name="Kruys A."/>
            <person name="Hutchinson M.I."/>
            <person name="Powell A.J."/>
            <person name="Barry K."/>
            <person name="Miller A.N."/>
            <person name="Grigoriev I.V."/>
            <person name="Debuchy R."/>
            <person name="Gladieux P."/>
            <person name="Thoren M.H."/>
            <person name="Johannesson H."/>
        </authorList>
    </citation>
    <scope>NUCLEOTIDE SEQUENCE</scope>
    <source>
        <strain evidence="2">SMH2532-1</strain>
    </source>
</reference>
<feature type="compositionally biased region" description="Basic residues" evidence="1">
    <location>
        <begin position="306"/>
        <end position="317"/>
    </location>
</feature>
<feature type="region of interest" description="Disordered" evidence="1">
    <location>
        <begin position="284"/>
        <end position="317"/>
    </location>
</feature>
<evidence type="ECO:0000256" key="1">
    <source>
        <dbReference type="SAM" id="MobiDB-lite"/>
    </source>
</evidence>
<dbReference type="EMBL" id="JAULSV010000001">
    <property type="protein sequence ID" value="KAK0654747.1"/>
    <property type="molecule type" value="Genomic_DNA"/>
</dbReference>
<feature type="region of interest" description="Disordered" evidence="1">
    <location>
        <begin position="1"/>
        <end position="110"/>
    </location>
</feature>